<evidence type="ECO:0000256" key="4">
    <source>
        <dbReference type="ARBA" id="ARBA00022989"/>
    </source>
</evidence>
<evidence type="ECO:0000256" key="5">
    <source>
        <dbReference type="ARBA" id="ARBA00023136"/>
    </source>
</evidence>
<feature type="transmembrane region" description="Helical" evidence="6">
    <location>
        <begin position="6"/>
        <end position="25"/>
    </location>
</feature>
<keyword evidence="7" id="KW-1185">Reference proteome</keyword>
<sequence>MNWNRFLMQFMVFFSIYLGSTLLRVDFERRQLKTPNFIIKVYVIFECLSFVIYIPYTVLFTIQQVQVYVTNPVAKYANLLTLVMRLVIMYVYTLTLPRRDREIRQWFESILNIQSSYFDRLRDLPKNTGHRKWLYVNGCLTFVHLTTVVVDIQRSVFRRQYQKAIQLYPLLGMLGVQHLFMLQHASLLCYLRECLSQIHYQMLANYQDPKLSLIYSQLRQKIMQLNEIYSPSILCILLCLIISNSMVGYAIFMIFLVPRLNIHRYDYLFGDSFYLCVLLHMYLYFMICEWVMTSLKETQSILYEHINSGSEEVEEEIKKVSLSCCIYTAEINIFGMVPINLRALFSIIAQTVLYTTFLIQTEMENYRIKAN</sequence>
<dbReference type="GO" id="GO:0050909">
    <property type="term" value="P:sensory perception of taste"/>
    <property type="evidence" value="ECO:0007669"/>
    <property type="project" value="InterPro"/>
</dbReference>
<dbReference type="InterPro" id="IPR013604">
    <property type="entry name" value="7TM_chemorcpt"/>
</dbReference>
<feature type="transmembrane region" description="Helical" evidence="6">
    <location>
        <begin position="133"/>
        <end position="150"/>
    </location>
</feature>
<feature type="transmembrane region" description="Helical" evidence="6">
    <location>
        <begin position="228"/>
        <end position="252"/>
    </location>
</feature>
<dbReference type="AlphaFoldDB" id="A0A9J7DDP4"/>
<dbReference type="GeneID" id="109611782"/>
<keyword evidence="2 6" id="KW-1003">Cell membrane</keyword>
<name>A0A9J7DDP4_MUSDO</name>
<keyword evidence="6" id="KW-0675">Receptor</keyword>
<dbReference type="Proteomes" id="UP001652621">
    <property type="component" value="Unplaced"/>
</dbReference>
<dbReference type="KEGG" id="mde:109611782"/>
<dbReference type="Pfam" id="PF08395">
    <property type="entry name" value="7tm_7"/>
    <property type="match status" value="1"/>
</dbReference>
<comment type="similarity">
    <text evidence="6">Belongs to the insect chemoreceptor superfamily. Gustatory receptor (GR) family.</text>
</comment>
<feature type="transmembrane region" description="Helical" evidence="6">
    <location>
        <begin position="170"/>
        <end position="191"/>
    </location>
</feature>
<reference evidence="8" key="1">
    <citation type="submission" date="2025-08" db="UniProtKB">
        <authorList>
            <consortium name="RefSeq"/>
        </authorList>
    </citation>
    <scope>IDENTIFICATION</scope>
    <source>
        <strain evidence="8">Aabys</strain>
        <tissue evidence="8">Whole body</tissue>
    </source>
</reference>
<evidence type="ECO:0000256" key="6">
    <source>
        <dbReference type="RuleBase" id="RU363108"/>
    </source>
</evidence>
<dbReference type="OrthoDB" id="8059421at2759"/>
<keyword evidence="3 6" id="KW-0812">Transmembrane</keyword>
<keyword evidence="5 6" id="KW-0472">Membrane</keyword>
<organism evidence="7 8">
    <name type="scientific">Musca domestica</name>
    <name type="common">House fly</name>
    <dbReference type="NCBI Taxonomy" id="7370"/>
    <lineage>
        <taxon>Eukaryota</taxon>
        <taxon>Metazoa</taxon>
        <taxon>Ecdysozoa</taxon>
        <taxon>Arthropoda</taxon>
        <taxon>Hexapoda</taxon>
        <taxon>Insecta</taxon>
        <taxon>Pterygota</taxon>
        <taxon>Neoptera</taxon>
        <taxon>Endopterygota</taxon>
        <taxon>Diptera</taxon>
        <taxon>Brachycera</taxon>
        <taxon>Muscomorpha</taxon>
        <taxon>Muscoidea</taxon>
        <taxon>Muscidae</taxon>
        <taxon>Musca</taxon>
    </lineage>
</organism>
<evidence type="ECO:0000256" key="1">
    <source>
        <dbReference type="ARBA" id="ARBA00004651"/>
    </source>
</evidence>
<comment type="subcellular location">
    <subcellularLocation>
        <location evidence="1 6">Cell membrane</location>
        <topology evidence="1 6">Multi-pass membrane protein</topology>
    </subcellularLocation>
</comment>
<evidence type="ECO:0000256" key="3">
    <source>
        <dbReference type="ARBA" id="ARBA00022692"/>
    </source>
</evidence>
<accession>A0A9J7DDP4</accession>
<dbReference type="VEuPathDB" id="VectorBase:MDOMA2_020731"/>
<dbReference type="GO" id="GO:0007165">
    <property type="term" value="P:signal transduction"/>
    <property type="evidence" value="ECO:0007669"/>
    <property type="project" value="UniProtKB-KW"/>
</dbReference>
<feature type="transmembrane region" description="Helical" evidence="6">
    <location>
        <begin position="272"/>
        <end position="292"/>
    </location>
</feature>
<feature type="transmembrane region" description="Helical" evidence="6">
    <location>
        <begin position="76"/>
        <end position="96"/>
    </location>
</feature>
<keyword evidence="4 6" id="KW-1133">Transmembrane helix</keyword>
<evidence type="ECO:0000256" key="2">
    <source>
        <dbReference type="ARBA" id="ARBA00022475"/>
    </source>
</evidence>
<dbReference type="GO" id="GO:0005886">
    <property type="term" value="C:plasma membrane"/>
    <property type="evidence" value="ECO:0007669"/>
    <property type="project" value="UniProtKB-SubCell"/>
</dbReference>
<gene>
    <name evidence="8" type="primary">LOC109611782</name>
</gene>
<evidence type="ECO:0000313" key="8">
    <source>
        <dbReference type="RefSeq" id="XP_019890604.1"/>
    </source>
</evidence>
<evidence type="ECO:0000313" key="7">
    <source>
        <dbReference type="Proteomes" id="UP001652621"/>
    </source>
</evidence>
<proteinExistence type="inferred from homology"/>
<feature type="transmembrane region" description="Helical" evidence="6">
    <location>
        <begin position="37"/>
        <end position="56"/>
    </location>
</feature>
<dbReference type="RefSeq" id="XP_019890604.1">
    <property type="nucleotide sequence ID" value="XM_020035045.1"/>
</dbReference>
<keyword evidence="6" id="KW-0807">Transducer</keyword>
<protein>
    <recommendedName>
        <fullName evidence="6">Gustatory receptor</fullName>
    </recommendedName>
</protein>
<comment type="function">
    <text evidence="6">Gustatory receptor which mediates acceptance or avoidance behavior, depending on its substrates.</text>
</comment>